<gene>
    <name evidence="1" type="ORF">J2Z64_003947</name>
</gene>
<accession>A0A9X1CKM8</accession>
<protein>
    <submittedName>
        <fullName evidence="1">Uncharacterized protein</fullName>
    </submittedName>
</protein>
<proteinExistence type="predicted"/>
<organism evidence="1 2">
    <name type="scientific">Oceanobacillus polygoni</name>
    <dbReference type="NCBI Taxonomy" id="1235259"/>
    <lineage>
        <taxon>Bacteria</taxon>
        <taxon>Bacillati</taxon>
        <taxon>Bacillota</taxon>
        <taxon>Bacilli</taxon>
        <taxon>Bacillales</taxon>
        <taxon>Bacillaceae</taxon>
        <taxon>Oceanobacillus</taxon>
    </lineage>
</organism>
<dbReference type="EMBL" id="JAGGMB010000019">
    <property type="protein sequence ID" value="MBP2079648.1"/>
    <property type="molecule type" value="Genomic_DNA"/>
</dbReference>
<dbReference type="RefSeq" id="WP_149472868.1">
    <property type="nucleotide sequence ID" value="NZ_JAGGMB010000019.1"/>
</dbReference>
<sequence length="87" mass="10410">MSEIVDIVNSYKLDEELVELKMSNQYDPIYTEAVDKANEISRYEKADFYITSYLNETEKVCHFYFSFHYFDDDPEDLTLKYTGYTVD</sequence>
<dbReference type="Proteomes" id="UP001138793">
    <property type="component" value="Unassembled WGS sequence"/>
</dbReference>
<comment type="caution">
    <text evidence="1">The sequence shown here is derived from an EMBL/GenBank/DDBJ whole genome shotgun (WGS) entry which is preliminary data.</text>
</comment>
<reference evidence="1" key="1">
    <citation type="submission" date="2021-03" db="EMBL/GenBank/DDBJ databases">
        <title>Genomic Encyclopedia of Type Strains, Phase IV (KMG-IV): sequencing the most valuable type-strain genomes for metagenomic binning, comparative biology and taxonomic classification.</title>
        <authorList>
            <person name="Goeker M."/>
        </authorList>
    </citation>
    <scope>NUCLEOTIDE SEQUENCE</scope>
    <source>
        <strain evidence="1">DSM 107338</strain>
    </source>
</reference>
<evidence type="ECO:0000313" key="2">
    <source>
        <dbReference type="Proteomes" id="UP001138793"/>
    </source>
</evidence>
<name>A0A9X1CKM8_9BACI</name>
<keyword evidence="2" id="KW-1185">Reference proteome</keyword>
<dbReference type="AlphaFoldDB" id="A0A9X1CKM8"/>
<evidence type="ECO:0000313" key="1">
    <source>
        <dbReference type="EMBL" id="MBP2079648.1"/>
    </source>
</evidence>